<dbReference type="InterPro" id="IPR001810">
    <property type="entry name" value="F-box_dom"/>
</dbReference>
<dbReference type="AlphaFoldDB" id="M8BH72"/>
<dbReference type="InterPro" id="IPR036047">
    <property type="entry name" value="F-box-like_dom_sf"/>
</dbReference>
<dbReference type="PANTHER" id="PTHR35828:SF21">
    <property type="entry name" value="F-BOX DOMAIN-CONTAINING PROTEIN"/>
    <property type="match status" value="1"/>
</dbReference>
<reference evidence="2" key="1">
    <citation type="submission" date="2015-06" db="UniProtKB">
        <authorList>
            <consortium name="EnsemblPlants"/>
        </authorList>
    </citation>
    <scope>IDENTIFICATION</scope>
</reference>
<dbReference type="Gene3D" id="1.20.1280.50">
    <property type="match status" value="1"/>
</dbReference>
<accession>M8BH72</accession>
<protein>
    <recommendedName>
        <fullName evidence="1">F-box domain-containing protein</fullName>
    </recommendedName>
</protein>
<dbReference type="ExpressionAtlas" id="M8BH72">
    <property type="expression patterns" value="baseline"/>
</dbReference>
<dbReference type="EnsemblPlants" id="EMT21098">
    <property type="protein sequence ID" value="EMT21098"/>
    <property type="gene ID" value="F775_10473"/>
</dbReference>
<sequence length="333" mass="36662">MDAPAATVPDDVILEILVRLADEASLFRCAATCKLWRCLIADASFLCRRWPANSRHPSSLVGFLANKCHIHQGIMGLPMGSAAAQTFVPVPGPQPVFGRGRRSLGSLLPQTGILFDRVTPLASHGGLLLNDAAVQRGAAHWLCWDFSDVYDFAVNGETGQASLAKLPFPVATRFFLGPYRARQLRVGADGSLLFLRLHVQGLWIEIWTRQDSGTASSWLCTHLIEIEPPKADGVVDCICFGEKSGTLLLADQNWSSSYLVNIETGQVENMTERFDGPECKRALPVEIDWPAFFLSRLTGQKAVYMKRENAGSWNSGLEKEQILETYSAQLQKS</sequence>
<name>M8BH72_AEGTA</name>
<dbReference type="Pfam" id="PF12937">
    <property type="entry name" value="F-box-like"/>
    <property type="match status" value="1"/>
</dbReference>
<organism evidence="2">
    <name type="scientific">Aegilops tauschii</name>
    <name type="common">Tausch's goatgrass</name>
    <name type="synonym">Aegilops squarrosa</name>
    <dbReference type="NCBI Taxonomy" id="37682"/>
    <lineage>
        <taxon>Eukaryota</taxon>
        <taxon>Viridiplantae</taxon>
        <taxon>Streptophyta</taxon>
        <taxon>Embryophyta</taxon>
        <taxon>Tracheophyta</taxon>
        <taxon>Spermatophyta</taxon>
        <taxon>Magnoliopsida</taxon>
        <taxon>Liliopsida</taxon>
        <taxon>Poales</taxon>
        <taxon>Poaceae</taxon>
        <taxon>BOP clade</taxon>
        <taxon>Pooideae</taxon>
        <taxon>Triticodae</taxon>
        <taxon>Triticeae</taxon>
        <taxon>Triticinae</taxon>
        <taxon>Aegilops</taxon>
    </lineage>
</organism>
<feature type="domain" description="F-box" evidence="1">
    <location>
        <begin position="7"/>
        <end position="45"/>
    </location>
</feature>
<evidence type="ECO:0000259" key="1">
    <source>
        <dbReference type="Pfam" id="PF12937"/>
    </source>
</evidence>
<proteinExistence type="predicted"/>
<evidence type="ECO:0000313" key="2">
    <source>
        <dbReference type="EnsemblPlants" id="EMT21098"/>
    </source>
</evidence>
<dbReference type="PANTHER" id="PTHR35828">
    <property type="entry name" value="OS08G0203800 PROTEIN-RELATED"/>
    <property type="match status" value="1"/>
</dbReference>
<dbReference type="SUPFAM" id="SSF81383">
    <property type="entry name" value="F-box domain"/>
    <property type="match status" value="1"/>
</dbReference>